<dbReference type="GO" id="GO:0051015">
    <property type="term" value="F:actin filament binding"/>
    <property type="evidence" value="ECO:0007669"/>
    <property type="project" value="TreeGrafter"/>
</dbReference>
<dbReference type="SMART" id="SM01007">
    <property type="entry name" value="Aldolase_II"/>
    <property type="match status" value="1"/>
</dbReference>
<evidence type="ECO:0000256" key="1">
    <source>
        <dbReference type="ARBA" id="ARBA00037961"/>
    </source>
</evidence>
<dbReference type="InterPro" id="IPR051017">
    <property type="entry name" value="Aldolase-II_Adducin_sf"/>
</dbReference>
<reference evidence="3 4" key="1">
    <citation type="submission" date="2016-10" db="EMBL/GenBank/DDBJ databases">
        <authorList>
            <person name="de Groot N.N."/>
        </authorList>
    </citation>
    <scope>NUCLEOTIDE SEQUENCE [LARGE SCALE GENOMIC DNA]</scope>
    <source>
        <strain evidence="3 4">CPCC 202699</strain>
    </source>
</reference>
<accession>A0A1H3CS25</accession>
<keyword evidence="4" id="KW-1185">Reference proteome</keyword>
<protein>
    <submittedName>
        <fullName evidence="3">Ribulose-5-phosphate 4-epimerase/Fuculose-1-phosphate aldolase</fullName>
    </submittedName>
</protein>
<dbReference type="RefSeq" id="WP_245757322.1">
    <property type="nucleotide sequence ID" value="NZ_FNON01000003.1"/>
</dbReference>
<dbReference type="InterPro" id="IPR036409">
    <property type="entry name" value="Aldolase_II/adducin_N_sf"/>
</dbReference>
<organism evidence="3 4">
    <name type="scientific">Amycolatopsis xylanica</name>
    <dbReference type="NCBI Taxonomy" id="589385"/>
    <lineage>
        <taxon>Bacteria</taxon>
        <taxon>Bacillati</taxon>
        <taxon>Actinomycetota</taxon>
        <taxon>Actinomycetes</taxon>
        <taxon>Pseudonocardiales</taxon>
        <taxon>Pseudonocardiaceae</taxon>
        <taxon>Amycolatopsis</taxon>
    </lineage>
</organism>
<dbReference type="Gene3D" id="3.40.225.10">
    <property type="entry name" value="Class II aldolase/adducin N-terminal domain"/>
    <property type="match status" value="1"/>
</dbReference>
<dbReference type="NCBIfam" id="NF004855">
    <property type="entry name" value="PRK06208.1"/>
    <property type="match status" value="1"/>
</dbReference>
<dbReference type="SUPFAM" id="SSF53639">
    <property type="entry name" value="AraD/HMP-PK domain-like"/>
    <property type="match status" value="1"/>
</dbReference>
<evidence type="ECO:0000259" key="2">
    <source>
        <dbReference type="SMART" id="SM01007"/>
    </source>
</evidence>
<evidence type="ECO:0000313" key="4">
    <source>
        <dbReference type="Proteomes" id="UP000199515"/>
    </source>
</evidence>
<dbReference type="PANTHER" id="PTHR10672">
    <property type="entry name" value="ADDUCIN"/>
    <property type="match status" value="1"/>
</dbReference>
<dbReference type="FunFam" id="3.40.225.10:FF:000009">
    <property type="entry name" value="Class II aldolase/adducin N-terminal"/>
    <property type="match status" value="1"/>
</dbReference>
<dbReference type="GO" id="GO:0005856">
    <property type="term" value="C:cytoskeleton"/>
    <property type="evidence" value="ECO:0007669"/>
    <property type="project" value="TreeGrafter"/>
</dbReference>
<proteinExistence type="inferred from homology"/>
<dbReference type="InterPro" id="IPR001303">
    <property type="entry name" value="Aldolase_II/adducin_N"/>
</dbReference>
<dbReference type="EMBL" id="FNON01000003">
    <property type="protein sequence ID" value="SDX57042.1"/>
    <property type="molecule type" value="Genomic_DNA"/>
</dbReference>
<dbReference type="Proteomes" id="UP000199515">
    <property type="component" value="Unassembled WGS sequence"/>
</dbReference>
<feature type="domain" description="Class II aldolase/adducin N-terminal" evidence="2">
    <location>
        <begin position="48"/>
        <end position="228"/>
    </location>
</feature>
<evidence type="ECO:0000313" key="3">
    <source>
        <dbReference type="EMBL" id="SDX57042.1"/>
    </source>
</evidence>
<gene>
    <name evidence="3" type="ORF">SAMN05421504_103133</name>
</gene>
<dbReference type="STRING" id="589385.SAMN05421504_103133"/>
<name>A0A1H3CS25_9PSEU</name>
<sequence length="277" mass="30348">MTTTEMSTLPAEMVAALAAAIGPMPENAQLPVPPTFDSVEEERQYRKEQLAAGFRLFGRFGFSEGVAGHITVRDPERPDWFWVNPFGMSFTQIKASDLILVDHDGTVKHGNRPVNRAAFVIHAQVHQARPDALAAAHSHSLYGKAFSSLGIPLAPITQDACAFFEDQGLYTDYRGIVSDVEEGKRIGEALGPHKAVILQNHGLLTVGQSVAEAVWWFITMERSCQAQLLAMAAGTPKLIDRDVALQSRAQLGSPLAGWFQARPLWDQITLSDPDLFD</sequence>
<dbReference type="AlphaFoldDB" id="A0A1H3CS25"/>
<dbReference type="PANTHER" id="PTHR10672:SF3">
    <property type="entry name" value="PROTEIN HU-LI TAI SHAO"/>
    <property type="match status" value="1"/>
</dbReference>
<dbReference type="Pfam" id="PF00596">
    <property type="entry name" value="Aldolase_II"/>
    <property type="match status" value="1"/>
</dbReference>
<comment type="similarity">
    <text evidence="1">Belongs to the aldolase class II family.</text>
</comment>